<dbReference type="EMBL" id="CP006694">
    <property type="protein sequence ID" value="EKT88439.1"/>
    <property type="molecule type" value="Genomic_DNA"/>
</dbReference>
<evidence type="ECO:0000313" key="1">
    <source>
        <dbReference type="EMBL" id="EKT88439.1"/>
    </source>
</evidence>
<dbReference type="AlphaFoldDB" id="K8Y4W8"/>
<organism evidence="1 2">
    <name type="scientific">Leptospira santarosai serovar Shermani str. LT 821</name>
    <dbReference type="NCBI Taxonomy" id="758847"/>
    <lineage>
        <taxon>Bacteria</taxon>
        <taxon>Pseudomonadati</taxon>
        <taxon>Spirochaetota</taxon>
        <taxon>Spirochaetia</taxon>
        <taxon>Leptospirales</taxon>
        <taxon>Leptospiraceae</taxon>
        <taxon>Leptospira</taxon>
    </lineage>
</organism>
<accession>K8Y4W8</accession>
<sequence>MDFGVPSDSGTLPKFQIGIRKSSRVLSGFFVYVLEKIVGGTTKI</sequence>
<name>K8Y4W8_9LEPT</name>
<reference evidence="1 2" key="2">
    <citation type="journal article" date="2014" name="Emerg. Microbes Infect.">
        <title>Potential impact on kidney infection: a whole-genome analysis of Leptospira santarosai serovar Shermani.</title>
        <authorList>
            <person name="Chou L.F."/>
            <person name="Chen T.W."/>
            <person name="Ko Y.C."/>
            <person name="Pan M.J."/>
            <person name="Tian Y.C."/>
            <person name="Chiu C.H."/>
            <person name="Tang P."/>
            <person name="Hung C.C."/>
            <person name="Yang C.W."/>
        </authorList>
    </citation>
    <scope>NUCLEOTIDE SEQUENCE</scope>
    <source>
        <strain evidence="1 2">LT 821</strain>
    </source>
</reference>
<dbReference type="KEGG" id="lst:LSS_01397"/>
<protein>
    <submittedName>
        <fullName evidence="1">Uncharacterized protein</fullName>
    </submittedName>
</protein>
<evidence type="ECO:0000313" key="2">
    <source>
        <dbReference type="Proteomes" id="UP000035800"/>
    </source>
</evidence>
<dbReference type="PATRIC" id="fig|758847.3.peg.289"/>
<proteinExistence type="predicted"/>
<gene>
    <name evidence="1" type="ORF">LSS_01397</name>
</gene>
<reference evidence="1 2" key="1">
    <citation type="journal article" date="2012" name="Gene">
        <title>Sequence of Leptospira santarosai serovar Shermani genome and prediction of virulence-associated genes.</title>
        <authorList>
            <person name="Chou L.F."/>
            <person name="Chen Y.T."/>
            <person name="Lu C.W."/>
            <person name="Ko Y.C."/>
            <person name="Tang C.Y."/>
            <person name="Pan M.J."/>
            <person name="Tian Y.C."/>
            <person name="Chiu C.H."/>
            <person name="Hung C.C."/>
            <person name="Yang C.W."/>
        </authorList>
    </citation>
    <scope>NUCLEOTIDE SEQUENCE [LARGE SCALE GENOMIC DNA]</scope>
    <source>
        <strain evidence="1">LT 821</strain>
    </source>
</reference>
<dbReference type="Proteomes" id="UP000035800">
    <property type="component" value="Chromosome I"/>
</dbReference>
<dbReference type="STRING" id="758847.LSS_01397"/>